<proteinExistence type="inferred from homology"/>
<dbReference type="HAMAP" id="MF_01477">
    <property type="entry name" value="Iojap_RsfS"/>
    <property type="match status" value="1"/>
</dbReference>
<dbReference type="AlphaFoldDB" id="A0A8J6PK02"/>
<name>A0A8J6PK02_9FLAO</name>
<dbReference type="InterPro" id="IPR043519">
    <property type="entry name" value="NT_sf"/>
</dbReference>
<dbReference type="PANTHER" id="PTHR21043">
    <property type="entry name" value="IOJAP SUPERFAMILY ORTHOLOG"/>
    <property type="match status" value="1"/>
</dbReference>
<dbReference type="PANTHER" id="PTHR21043:SF0">
    <property type="entry name" value="MITOCHONDRIAL ASSEMBLY OF RIBOSOMAL LARGE SUBUNIT PROTEIN 1"/>
    <property type="match status" value="1"/>
</dbReference>
<sequence>MQKETKISSQKLCDAIVEGMQENKAKDITILDLRKISGAVCDFFVICSGESNTQVDGICSAIQRHTRKEIQERPWHVEGKNGSEWVLLDYVNVVAHVFGRELREYYDLEDLWADAKITRVPDIY</sequence>
<comment type="subunit">
    <text evidence="2">Interacts with ribosomal protein uL14 (rplN).</text>
</comment>
<comment type="caution">
    <text evidence="3">The sequence shown here is derived from an EMBL/GenBank/DDBJ whole genome shotgun (WGS) entry which is preliminary data.</text>
</comment>
<dbReference type="GO" id="GO:0042256">
    <property type="term" value="P:cytosolic ribosome assembly"/>
    <property type="evidence" value="ECO:0007669"/>
    <property type="project" value="UniProtKB-UniRule"/>
</dbReference>
<dbReference type="Pfam" id="PF02410">
    <property type="entry name" value="RsfS"/>
    <property type="match status" value="1"/>
</dbReference>
<dbReference type="GO" id="GO:0017148">
    <property type="term" value="P:negative regulation of translation"/>
    <property type="evidence" value="ECO:0007669"/>
    <property type="project" value="UniProtKB-UniRule"/>
</dbReference>
<dbReference type="GO" id="GO:0005737">
    <property type="term" value="C:cytoplasm"/>
    <property type="evidence" value="ECO:0007669"/>
    <property type="project" value="UniProtKB-SubCell"/>
</dbReference>
<keyword evidence="2" id="KW-0810">Translation regulation</keyword>
<gene>
    <name evidence="2 3" type="primary">rsfS</name>
    <name evidence="3" type="ORF">H9Y05_12005</name>
</gene>
<keyword evidence="2" id="KW-0963">Cytoplasm</keyword>
<dbReference type="RefSeq" id="WP_163491997.1">
    <property type="nucleotide sequence ID" value="NZ_JACVEL010000008.1"/>
</dbReference>
<keyword evidence="2" id="KW-0678">Repressor</keyword>
<protein>
    <recommendedName>
        <fullName evidence="2">Ribosomal silencing factor RsfS</fullName>
    </recommendedName>
</protein>
<dbReference type="Proteomes" id="UP000652681">
    <property type="component" value="Unassembled WGS sequence"/>
</dbReference>
<organism evidence="3 4">
    <name type="scientific">Taishania pollutisoli</name>
    <dbReference type="NCBI Taxonomy" id="2766479"/>
    <lineage>
        <taxon>Bacteria</taxon>
        <taxon>Pseudomonadati</taxon>
        <taxon>Bacteroidota</taxon>
        <taxon>Flavobacteriia</taxon>
        <taxon>Flavobacteriales</taxon>
        <taxon>Crocinitomicaceae</taxon>
        <taxon>Taishania</taxon>
    </lineage>
</organism>
<dbReference type="NCBIfam" id="TIGR00090">
    <property type="entry name" value="rsfS_iojap_ybeB"/>
    <property type="match status" value="1"/>
</dbReference>
<comment type="subcellular location">
    <subcellularLocation>
        <location evidence="2">Cytoplasm</location>
    </subcellularLocation>
</comment>
<keyword evidence="4" id="KW-1185">Reference proteome</keyword>
<accession>A0A8J6PK02</accession>
<evidence type="ECO:0000256" key="2">
    <source>
        <dbReference type="HAMAP-Rule" id="MF_01477"/>
    </source>
</evidence>
<dbReference type="SUPFAM" id="SSF81301">
    <property type="entry name" value="Nucleotidyltransferase"/>
    <property type="match status" value="1"/>
</dbReference>
<comment type="similarity">
    <text evidence="1 2">Belongs to the Iojap/RsfS family.</text>
</comment>
<reference evidence="3" key="1">
    <citation type="submission" date="2020-09" db="EMBL/GenBank/DDBJ databases">
        <title>Taishania pollutisoli gen. nov., sp. nov., Isolated from Tetrabromobisphenol A-Contaminated Soil.</title>
        <authorList>
            <person name="Chen Q."/>
        </authorList>
    </citation>
    <scope>NUCLEOTIDE SEQUENCE</scope>
    <source>
        <strain evidence="3">CZZ-1</strain>
    </source>
</reference>
<dbReference type="EMBL" id="JACVEL010000008">
    <property type="protein sequence ID" value="MBC9813191.1"/>
    <property type="molecule type" value="Genomic_DNA"/>
</dbReference>
<evidence type="ECO:0000313" key="3">
    <source>
        <dbReference type="EMBL" id="MBC9813191.1"/>
    </source>
</evidence>
<evidence type="ECO:0000313" key="4">
    <source>
        <dbReference type="Proteomes" id="UP000652681"/>
    </source>
</evidence>
<comment type="function">
    <text evidence="2">Functions as a ribosomal silencing factor. Interacts with ribosomal protein uL14 (rplN), blocking formation of intersubunit bridge B8. Prevents association of the 30S and 50S ribosomal subunits and the formation of functional ribosomes, thus repressing translation.</text>
</comment>
<dbReference type="GO" id="GO:0043023">
    <property type="term" value="F:ribosomal large subunit binding"/>
    <property type="evidence" value="ECO:0007669"/>
    <property type="project" value="TreeGrafter"/>
</dbReference>
<dbReference type="Gene3D" id="3.30.460.10">
    <property type="entry name" value="Beta Polymerase, domain 2"/>
    <property type="match status" value="1"/>
</dbReference>
<dbReference type="InterPro" id="IPR004394">
    <property type="entry name" value="Iojap/RsfS/C7orf30"/>
</dbReference>
<evidence type="ECO:0000256" key="1">
    <source>
        <dbReference type="ARBA" id="ARBA00010574"/>
    </source>
</evidence>
<dbReference type="GO" id="GO:0090071">
    <property type="term" value="P:negative regulation of ribosome biogenesis"/>
    <property type="evidence" value="ECO:0007669"/>
    <property type="project" value="UniProtKB-UniRule"/>
</dbReference>